<comment type="caution">
    <text evidence="11">The sequence shown here is derived from an EMBL/GenBank/DDBJ whole genome shotgun (WGS) entry which is preliminary data.</text>
</comment>
<feature type="coiled-coil region" evidence="8">
    <location>
        <begin position="1339"/>
        <end position="1373"/>
    </location>
</feature>
<evidence type="ECO:0000256" key="5">
    <source>
        <dbReference type="ARBA" id="ARBA00023017"/>
    </source>
</evidence>
<keyword evidence="6 8" id="KW-0175">Coiled coil</keyword>
<evidence type="ECO:0000256" key="1">
    <source>
        <dbReference type="ARBA" id="ARBA00004245"/>
    </source>
</evidence>
<keyword evidence="5" id="KW-0243">Dynein</keyword>
<proteinExistence type="inferred from homology"/>
<evidence type="ECO:0000256" key="2">
    <source>
        <dbReference type="ARBA" id="ARBA00011010"/>
    </source>
</evidence>
<protein>
    <recommendedName>
        <fullName evidence="10">CAP-Gly domain-containing protein</fullName>
    </recommendedName>
</protein>
<feature type="compositionally biased region" description="Low complexity" evidence="9">
    <location>
        <begin position="98"/>
        <end position="122"/>
    </location>
</feature>
<evidence type="ECO:0000313" key="12">
    <source>
        <dbReference type="Proteomes" id="UP001211065"/>
    </source>
</evidence>
<keyword evidence="12" id="KW-1185">Reference proteome</keyword>
<keyword evidence="4" id="KW-0493">Microtubule</keyword>
<dbReference type="EMBL" id="JADGJW010000536">
    <property type="protein sequence ID" value="KAJ3215541.1"/>
    <property type="molecule type" value="Genomic_DNA"/>
</dbReference>
<dbReference type="Proteomes" id="UP001211065">
    <property type="component" value="Unassembled WGS sequence"/>
</dbReference>
<dbReference type="SMART" id="SM01052">
    <property type="entry name" value="CAP_GLY"/>
    <property type="match status" value="1"/>
</dbReference>
<name>A0AAD5TY33_9FUNG</name>
<dbReference type="Pfam" id="PF12455">
    <property type="entry name" value="Dynactin"/>
    <property type="match status" value="1"/>
</dbReference>
<dbReference type="InterPro" id="IPR036859">
    <property type="entry name" value="CAP-Gly_dom_sf"/>
</dbReference>
<feature type="coiled-coil region" evidence="8">
    <location>
        <begin position="552"/>
        <end position="673"/>
    </location>
</feature>
<evidence type="ECO:0000256" key="7">
    <source>
        <dbReference type="ARBA" id="ARBA00023212"/>
    </source>
</evidence>
<keyword evidence="3" id="KW-0963">Cytoplasm</keyword>
<dbReference type="SUPFAM" id="SSF74924">
    <property type="entry name" value="Cap-Gly domain"/>
    <property type="match status" value="1"/>
</dbReference>
<sequence length="1447" mass="163605">MSVGQRVSVNGVNGVIRFVGETSFQTGIWVGVELDSPNGKNDGSVKGERYFTCEPLFGMFVRHSQLKSEVVTSRSDSPTSTNSGRSSPSRPDIKRPSSRLSSSSSKPTTSTPKPTATKAPSSNVNKNQTTKKIISRQSNTAVTPGSTDMKSTARLSSVKNLKAKVSSPVSSPEQISPISASPLPSPSSGLANTLNVVSIEEVEVDRMELESPINVVQLDSVSENKAQEEILAIIENDRRLSLKGNSVISEPGILEADFDESKSLATPANTPAQEISEINFASNINSSATAASVQLEEKNKKTTLLESKYPPSVVFKETPLPSAASVVPLENAEVPKVRETASDILPIKGVPLKEYEDLKIKYKILESKREQDKLLLKDMEQLKQELEQTILIKTKLNEKFNLVQNELKDVQNQLKEAQVKNRIIDAQMSETNDILEMAALDREVAEERADALEAELEEVRYKLEEMELSVEILKQEKELNSENIDDGNVETSNGALIQLEKQNSRLKDALMMLREITIQEEEELKLKIELLTSEVAPAIELKAYVISTTVQNERLIVDLERAEKQVEEMKLSLDDALGASEMVEQLSENNLYLNEKLEELKAAVEDLETIKELNDELELNHIETEKQLEAEIDLKNTYLAEFSEKFKSQEEVLVDYERTIKQFRDLVNNLRNDLAKFSKPISAKELDFVVEENQNAKKRGGKKNKKNVLEEEKLRNPQQVILSLNMQLNTVTAKIKGKEVELELKKLEPYLPDTFFTSENDSILCLLFFERILFKAQLCKNRIEEIVNDHERQGRLREINSWSYFEVSQYLVAVTGAARKFFFYINVCDVDSFLRMQQVYKEVIALEKRLDSVVNMIVTNEMLFQIAIEELQTITTVLEIVAQNHLVKHQVAIPSNIAGATEYQHSPIPTDTTVQMVQSQNRAVSISLLEVIFVNIDRFVSELNRLEFFFEKSVDAGLYWDKGFYEVLEESEDDIGYGCGKEFLSAIKNILLKSAGIKTNANKLSKMLIDAEEENKIFSPIVNCKLLDALNSTVKFNDYIVKVNTGVKSFLEQDPLNIDELEALIEICAKFSEETWGTKETFCGERLLENSSLTENLLHNIVESSDEKEFEILADKPPYPWLIRSEHVKADYILNTEMQNSVRTLTEEINLLIKEMKIKDQSREDTALRLELLEKRMMNGEKQIGNISELREELQKSKQQEKTFTEAIENMSADIELLEKENHILKNQNKILESKSKQLDLNPPTATITKESLLQDDSYIGDSSEANVDVSKQDISDPLMRKAHKAAVKLMEPEHENSIIRTQNEVKLLNRQIHQQLASQSVVDLTKVPVSSKGWKSNKNDLSLQILAQKSEFEKLEAKVKEGKEKIREIGNQQIVFGWSNYTQGSKFSNEKKQNDIKVAKFEEPILIGRIKVSKDDIGGGAHEEKNNSFTFTSIREFANFHGIFAN</sequence>
<evidence type="ECO:0000259" key="10">
    <source>
        <dbReference type="PROSITE" id="PS50245"/>
    </source>
</evidence>
<feature type="compositionally biased region" description="Polar residues" evidence="9">
    <location>
        <begin position="70"/>
        <end position="89"/>
    </location>
</feature>
<organism evidence="11 12">
    <name type="scientific">Clydaea vesicula</name>
    <dbReference type="NCBI Taxonomy" id="447962"/>
    <lineage>
        <taxon>Eukaryota</taxon>
        <taxon>Fungi</taxon>
        <taxon>Fungi incertae sedis</taxon>
        <taxon>Chytridiomycota</taxon>
        <taxon>Chytridiomycota incertae sedis</taxon>
        <taxon>Chytridiomycetes</taxon>
        <taxon>Lobulomycetales</taxon>
        <taxon>Lobulomycetaceae</taxon>
        <taxon>Clydaea</taxon>
    </lineage>
</organism>
<dbReference type="InterPro" id="IPR000938">
    <property type="entry name" value="CAP-Gly_domain"/>
</dbReference>
<evidence type="ECO:0000256" key="4">
    <source>
        <dbReference type="ARBA" id="ARBA00022701"/>
    </source>
</evidence>
<dbReference type="PANTHER" id="PTHR18916">
    <property type="entry name" value="DYNACTIN 1-RELATED MICROTUBULE-BINDING"/>
    <property type="match status" value="1"/>
</dbReference>
<feature type="coiled-coil region" evidence="8">
    <location>
        <begin position="1180"/>
        <end position="1235"/>
    </location>
</feature>
<evidence type="ECO:0000313" key="11">
    <source>
        <dbReference type="EMBL" id="KAJ3215541.1"/>
    </source>
</evidence>
<feature type="compositionally biased region" description="Polar residues" evidence="9">
    <location>
        <begin position="123"/>
        <end position="159"/>
    </location>
</feature>
<evidence type="ECO:0000256" key="9">
    <source>
        <dbReference type="SAM" id="MobiDB-lite"/>
    </source>
</evidence>
<dbReference type="Pfam" id="PF01302">
    <property type="entry name" value="CAP_GLY"/>
    <property type="match status" value="1"/>
</dbReference>
<comment type="subcellular location">
    <subcellularLocation>
        <location evidence="1">Cytoplasm</location>
        <location evidence="1">Cytoskeleton</location>
    </subcellularLocation>
</comment>
<evidence type="ECO:0000256" key="3">
    <source>
        <dbReference type="ARBA" id="ARBA00022490"/>
    </source>
</evidence>
<evidence type="ECO:0000256" key="6">
    <source>
        <dbReference type="ARBA" id="ARBA00023054"/>
    </source>
</evidence>
<dbReference type="GO" id="GO:0005874">
    <property type="term" value="C:microtubule"/>
    <property type="evidence" value="ECO:0007669"/>
    <property type="project" value="UniProtKB-KW"/>
</dbReference>
<dbReference type="PROSITE" id="PS50245">
    <property type="entry name" value="CAP_GLY_2"/>
    <property type="match status" value="1"/>
</dbReference>
<feature type="region of interest" description="Disordered" evidence="9">
    <location>
        <begin position="69"/>
        <end position="189"/>
    </location>
</feature>
<accession>A0AAD5TY33</accession>
<feature type="domain" description="CAP-Gly" evidence="10">
    <location>
        <begin position="20"/>
        <end position="62"/>
    </location>
</feature>
<dbReference type="PROSITE" id="PS00845">
    <property type="entry name" value="CAP_GLY_1"/>
    <property type="match status" value="1"/>
</dbReference>
<dbReference type="InterPro" id="IPR022157">
    <property type="entry name" value="Dynactin"/>
</dbReference>
<comment type="similarity">
    <text evidence="2">Belongs to the dynactin 150 kDa subunit family.</text>
</comment>
<evidence type="ECO:0000256" key="8">
    <source>
        <dbReference type="SAM" id="Coils"/>
    </source>
</evidence>
<reference evidence="11" key="1">
    <citation type="submission" date="2020-05" db="EMBL/GenBank/DDBJ databases">
        <title>Phylogenomic resolution of chytrid fungi.</title>
        <authorList>
            <person name="Stajich J.E."/>
            <person name="Amses K."/>
            <person name="Simmons R."/>
            <person name="Seto K."/>
            <person name="Myers J."/>
            <person name="Bonds A."/>
            <person name="Quandt C.A."/>
            <person name="Barry K."/>
            <person name="Liu P."/>
            <person name="Grigoriev I."/>
            <person name="Longcore J.E."/>
            <person name="James T.Y."/>
        </authorList>
    </citation>
    <scope>NUCLEOTIDE SEQUENCE</scope>
    <source>
        <strain evidence="11">JEL0476</strain>
    </source>
</reference>
<keyword evidence="7" id="KW-0206">Cytoskeleton</keyword>
<dbReference type="Gene3D" id="2.30.30.190">
    <property type="entry name" value="CAP Gly-rich-like domain"/>
    <property type="match status" value="1"/>
</dbReference>
<feature type="coiled-coil region" evidence="8">
    <location>
        <begin position="365"/>
        <end position="516"/>
    </location>
</feature>
<dbReference type="GO" id="GO:0030286">
    <property type="term" value="C:dynein complex"/>
    <property type="evidence" value="ECO:0007669"/>
    <property type="project" value="UniProtKB-KW"/>
</dbReference>
<gene>
    <name evidence="11" type="ORF">HK099_006307</name>
</gene>
<feature type="compositionally biased region" description="Low complexity" evidence="9">
    <location>
        <begin position="175"/>
        <end position="189"/>
    </location>
</feature>